<organism evidence="3 4">
    <name type="scientific">Aspergillus minisclerotigenes</name>
    <dbReference type="NCBI Taxonomy" id="656917"/>
    <lineage>
        <taxon>Eukaryota</taxon>
        <taxon>Fungi</taxon>
        <taxon>Dikarya</taxon>
        <taxon>Ascomycota</taxon>
        <taxon>Pezizomycotina</taxon>
        <taxon>Eurotiomycetes</taxon>
        <taxon>Eurotiomycetidae</taxon>
        <taxon>Eurotiales</taxon>
        <taxon>Aspergillaceae</taxon>
        <taxon>Aspergillus</taxon>
        <taxon>Aspergillus subgen. Circumdati</taxon>
    </lineage>
</organism>
<protein>
    <submittedName>
        <fullName evidence="3">Uncharacterized protein</fullName>
    </submittedName>
</protein>
<keyword evidence="4" id="KW-1185">Reference proteome</keyword>
<evidence type="ECO:0000313" key="4">
    <source>
        <dbReference type="Proteomes" id="UP000326289"/>
    </source>
</evidence>
<keyword evidence="2" id="KW-0472">Membrane</keyword>
<name>A0A5N6IPS7_9EURO</name>
<evidence type="ECO:0000256" key="1">
    <source>
        <dbReference type="SAM" id="MobiDB-lite"/>
    </source>
</evidence>
<sequence length="168" mass="18334">MSSLLAEQAAQAPSVGIFVATLFLLLAVLHSAIINVTMAPLSKRKWYTDLITSMGAGDSEPNKERIITTLARYMAKVGVLESGLTNLAVLKKTALKEIVPEKNGRATSSDSLSTATKSLLLTIRREGKVQNIQLDFSEESRRVKMYLEDKRQGNQLQRSTGNADDPGL</sequence>
<keyword evidence="2" id="KW-0812">Transmembrane</keyword>
<proteinExistence type="predicted"/>
<feature type="region of interest" description="Disordered" evidence="1">
    <location>
        <begin position="147"/>
        <end position="168"/>
    </location>
</feature>
<reference evidence="3 4" key="1">
    <citation type="submission" date="2019-04" db="EMBL/GenBank/DDBJ databases">
        <title>Fungal friends and foes A comparative genomics study of 23 Aspergillus species from section Flavi.</title>
        <authorList>
            <consortium name="DOE Joint Genome Institute"/>
            <person name="Kjaerbolling I."/>
            <person name="Vesth T.C."/>
            <person name="Frisvad J.C."/>
            <person name="Nybo J.L."/>
            <person name="Theobald S."/>
            <person name="Kildgaard S."/>
            <person name="Petersen T.I."/>
            <person name="Kuo A."/>
            <person name="Sato A."/>
            <person name="Lyhne E.K."/>
            <person name="Kogle M.E."/>
            <person name="Wiebenga A."/>
            <person name="Kun R.S."/>
            <person name="Lubbers R.J."/>
            <person name="Makela M.R."/>
            <person name="Barry K."/>
            <person name="Chovatia M."/>
            <person name="Clum A."/>
            <person name="Daum C."/>
            <person name="Haridas S."/>
            <person name="He G."/>
            <person name="LaButti K."/>
            <person name="Lipzen A."/>
            <person name="Mondo S."/>
            <person name="Pangilinan J."/>
            <person name="Riley R."/>
            <person name="Salamov A."/>
            <person name="Simmons B.A."/>
            <person name="Magnuson J.K."/>
            <person name="Henrissat B."/>
            <person name="Mortensen U.H."/>
            <person name="Larsen T.O."/>
            <person name="De vries R.P."/>
            <person name="Grigoriev I.V."/>
            <person name="Machida M."/>
            <person name="Baker S.E."/>
            <person name="Andersen M.R."/>
        </authorList>
    </citation>
    <scope>NUCLEOTIDE SEQUENCE [LARGE SCALE GENOMIC DNA]</scope>
    <source>
        <strain evidence="3 4">CBS 117635</strain>
    </source>
</reference>
<gene>
    <name evidence="3" type="ORF">BDV30DRAFT_243519</name>
</gene>
<evidence type="ECO:0000313" key="3">
    <source>
        <dbReference type="EMBL" id="KAB8268247.1"/>
    </source>
</evidence>
<accession>A0A5N6IPS7</accession>
<dbReference type="AlphaFoldDB" id="A0A5N6IPS7"/>
<evidence type="ECO:0000256" key="2">
    <source>
        <dbReference type="SAM" id="Phobius"/>
    </source>
</evidence>
<dbReference type="Proteomes" id="UP000326289">
    <property type="component" value="Unassembled WGS sequence"/>
</dbReference>
<keyword evidence="2" id="KW-1133">Transmembrane helix</keyword>
<dbReference type="EMBL" id="ML732874">
    <property type="protein sequence ID" value="KAB8268247.1"/>
    <property type="molecule type" value="Genomic_DNA"/>
</dbReference>
<feature type="transmembrane region" description="Helical" evidence="2">
    <location>
        <begin position="12"/>
        <end position="36"/>
    </location>
</feature>
<feature type="compositionally biased region" description="Polar residues" evidence="1">
    <location>
        <begin position="153"/>
        <end position="162"/>
    </location>
</feature>